<organism evidence="9 10">
    <name type="scientific">Secundilactobacillus folii</name>
    <dbReference type="NCBI Taxonomy" id="2678357"/>
    <lineage>
        <taxon>Bacteria</taxon>
        <taxon>Bacillati</taxon>
        <taxon>Bacillota</taxon>
        <taxon>Bacilli</taxon>
        <taxon>Lactobacillales</taxon>
        <taxon>Lactobacillaceae</taxon>
        <taxon>Secundilactobacillus</taxon>
    </lineage>
</organism>
<dbReference type="GO" id="GO:0055085">
    <property type="term" value="P:transmembrane transport"/>
    <property type="evidence" value="ECO:0007669"/>
    <property type="project" value="InterPro"/>
</dbReference>
<evidence type="ECO:0000256" key="2">
    <source>
        <dbReference type="ARBA" id="ARBA00010145"/>
    </source>
</evidence>
<keyword evidence="4" id="KW-1003">Cell membrane</keyword>
<keyword evidence="10" id="KW-1185">Reference proteome</keyword>
<proteinExistence type="inferred from homology"/>
<keyword evidence="7 8" id="KW-0472">Membrane</keyword>
<keyword evidence="6 8" id="KW-1133">Transmembrane helix</keyword>
<evidence type="ECO:0000256" key="4">
    <source>
        <dbReference type="ARBA" id="ARBA00022475"/>
    </source>
</evidence>
<feature type="transmembrane region" description="Helical" evidence="8">
    <location>
        <begin position="280"/>
        <end position="305"/>
    </location>
</feature>
<dbReference type="EMBL" id="WNJO01000006">
    <property type="protein sequence ID" value="MTV82326.1"/>
    <property type="molecule type" value="Genomic_DNA"/>
</dbReference>
<evidence type="ECO:0000256" key="6">
    <source>
        <dbReference type="ARBA" id="ARBA00022989"/>
    </source>
</evidence>
<feature type="transmembrane region" description="Helical" evidence="8">
    <location>
        <begin position="67"/>
        <end position="89"/>
    </location>
</feature>
<evidence type="ECO:0000313" key="9">
    <source>
        <dbReference type="EMBL" id="MTV82326.1"/>
    </source>
</evidence>
<evidence type="ECO:0000256" key="1">
    <source>
        <dbReference type="ARBA" id="ARBA00004651"/>
    </source>
</evidence>
<evidence type="ECO:0000256" key="7">
    <source>
        <dbReference type="ARBA" id="ARBA00023136"/>
    </source>
</evidence>
<sequence>MAIVSVIFGQTAIMFLIMLVGFLCFRVGLVDESGSQQISNLVIYISNPALLLNSFIGNLKASQLMDGIYTLIILIILMLVTIVIAKIIFRQPEQMLVRFALIFANLGFIGLPLSKAVLGTGSVFYMSIFVGVSNFALWTYGIYMISGDRRTIQLKRLAVNPAILALIFGLIFAFTGIKLPGILSTTVSDLANMNLPLVMIAMGCYLAEGDIRGALKSKSLYQAIGARLIIGPLIALLLLWFVPNNLMMVKMVVLLGQATPVAALMAIFSNTFHKNALFSTTVVGLTTLCSLVTIPLFMGLAQWFWHLG</sequence>
<comment type="caution">
    <text evidence="9">The sequence shown here is derived from an EMBL/GenBank/DDBJ whole genome shotgun (WGS) entry which is preliminary data.</text>
</comment>
<comment type="similarity">
    <text evidence="2">Belongs to the auxin efflux carrier (TC 2.A.69) family.</text>
</comment>
<dbReference type="Gene3D" id="1.20.1530.20">
    <property type="match status" value="1"/>
</dbReference>
<dbReference type="InterPro" id="IPR004776">
    <property type="entry name" value="Mem_transp_PIN-like"/>
</dbReference>
<dbReference type="AlphaFoldDB" id="A0A7X2XXU3"/>
<dbReference type="InterPro" id="IPR038770">
    <property type="entry name" value="Na+/solute_symporter_sf"/>
</dbReference>
<feature type="transmembrane region" description="Helical" evidence="8">
    <location>
        <begin position="124"/>
        <end position="145"/>
    </location>
</feature>
<evidence type="ECO:0000256" key="3">
    <source>
        <dbReference type="ARBA" id="ARBA00022448"/>
    </source>
</evidence>
<evidence type="ECO:0000256" key="8">
    <source>
        <dbReference type="SAM" id="Phobius"/>
    </source>
</evidence>
<keyword evidence="3" id="KW-0813">Transport</keyword>
<evidence type="ECO:0008006" key="11">
    <source>
        <dbReference type="Google" id="ProtNLM"/>
    </source>
</evidence>
<feature type="transmembrane region" description="Helical" evidence="8">
    <location>
        <begin position="157"/>
        <end position="179"/>
    </location>
</feature>
<dbReference type="Proteomes" id="UP000466388">
    <property type="component" value="Unassembled WGS sequence"/>
</dbReference>
<comment type="subcellular location">
    <subcellularLocation>
        <location evidence="1">Cell membrane</location>
        <topology evidence="1">Multi-pass membrane protein</topology>
    </subcellularLocation>
</comment>
<keyword evidence="5 8" id="KW-0812">Transmembrane</keyword>
<evidence type="ECO:0000313" key="10">
    <source>
        <dbReference type="Proteomes" id="UP000466388"/>
    </source>
</evidence>
<feature type="transmembrane region" description="Helical" evidence="8">
    <location>
        <begin position="96"/>
        <end position="118"/>
    </location>
</feature>
<accession>A0A7X2XXU3</accession>
<dbReference type="RefSeq" id="WP_155431597.1">
    <property type="nucleotide sequence ID" value="NZ_WNJO01000006.1"/>
</dbReference>
<name>A0A7X2XXU3_9LACO</name>
<dbReference type="PANTHER" id="PTHR36838">
    <property type="entry name" value="AUXIN EFFLUX CARRIER FAMILY PROTEIN"/>
    <property type="match status" value="1"/>
</dbReference>
<evidence type="ECO:0000256" key="5">
    <source>
        <dbReference type="ARBA" id="ARBA00022692"/>
    </source>
</evidence>
<feature type="transmembrane region" description="Helical" evidence="8">
    <location>
        <begin position="6"/>
        <end position="29"/>
    </location>
</feature>
<feature type="transmembrane region" description="Helical" evidence="8">
    <location>
        <begin position="248"/>
        <end position="268"/>
    </location>
</feature>
<feature type="transmembrane region" description="Helical" evidence="8">
    <location>
        <begin position="191"/>
        <end position="208"/>
    </location>
</feature>
<reference evidence="9 10" key="1">
    <citation type="submission" date="2019-11" db="EMBL/GenBank/DDBJ databases">
        <title>Lactobacillus sp. nov. CRM56-3, isolated from fermented tea leaves.</title>
        <authorList>
            <person name="Phuengjayaem S."/>
            <person name="Tanasupawat S."/>
        </authorList>
    </citation>
    <scope>NUCLEOTIDE SEQUENCE [LARGE SCALE GENOMIC DNA]</scope>
    <source>
        <strain evidence="9 10">CRM56-3</strain>
    </source>
</reference>
<protein>
    <recommendedName>
        <fullName evidence="11">Malate permease</fullName>
    </recommendedName>
</protein>
<gene>
    <name evidence="9" type="ORF">GM612_06625</name>
</gene>
<dbReference type="PANTHER" id="PTHR36838:SF1">
    <property type="entry name" value="SLR1864 PROTEIN"/>
    <property type="match status" value="1"/>
</dbReference>
<dbReference type="Pfam" id="PF03547">
    <property type="entry name" value="Mem_trans"/>
    <property type="match status" value="1"/>
</dbReference>
<dbReference type="GO" id="GO:0005886">
    <property type="term" value="C:plasma membrane"/>
    <property type="evidence" value="ECO:0007669"/>
    <property type="project" value="UniProtKB-SubCell"/>
</dbReference>
<feature type="transmembrane region" description="Helical" evidence="8">
    <location>
        <begin position="220"/>
        <end position="242"/>
    </location>
</feature>